<dbReference type="PANTHER" id="PTHR36842">
    <property type="entry name" value="PROTEIN TOLB HOMOLOG"/>
    <property type="match status" value="1"/>
</dbReference>
<dbReference type="PANTHER" id="PTHR36842:SF1">
    <property type="entry name" value="PROTEIN TOLB"/>
    <property type="match status" value="1"/>
</dbReference>
<reference evidence="2" key="1">
    <citation type="submission" date="2021-01" db="EMBL/GenBank/DDBJ databases">
        <title>Marivirga sp. nov., isolated from intertidal surface sediments.</title>
        <authorList>
            <person name="Zhang M."/>
        </authorList>
    </citation>
    <scope>NUCLEOTIDE SEQUENCE</scope>
    <source>
        <strain evidence="2">SM1354</strain>
    </source>
</reference>
<proteinExistence type="inferred from homology"/>
<evidence type="ECO:0000256" key="1">
    <source>
        <dbReference type="ARBA" id="ARBA00009820"/>
    </source>
</evidence>
<dbReference type="AlphaFoldDB" id="A0A937AI85"/>
<name>A0A937AI85_9BACT</name>
<comment type="similarity">
    <text evidence="1">Belongs to the TolB family.</text>
</comment>
<dbReference type="SUPFAM" id="SSF82171">
    <property type="entry name" value="DPP6 N-terminal domain-like"/>
    <property type="match status" value="1"/>
</dbReference>
<evidence type="ECO:0000313" key="3">
    <source>
        <dbReference type="Proteomes" id="UP000642920"/>
    </source>
</evidence>
<dbReference type="Proteomes" id="UP000642920">
    <property type="component" value="Unassembled WGS sequence"/>
</dbReference>
<dbReference type="InterPro" id="IPR011659">
    <property type="entry name" value="WD40"/>
</dbReference>
<dbReference type="RefSeq" id="WP_201923943.1">
    <property type="nucleotide sequence ID" value="NZ_JAERQG010000004.1"/>
</dbReference>
<dbReference type="Gene3D" id="2.120.10.30">
    <property type="entry name" value="TolB, C-terminal domain"/>
    <property type="match status" value="1"/>
</dbReference>
<evidence type="ECO:0000313" key="2">
    <source>
        <dbReference type="EMBL" id="MBL0766904.1"/>
    </source>
</evidence>
<sequence length="1067" mass="121872">MNKSTAQIVDEEFGKSRIQYRLFDWRHYSTPHFNIYYYYGGQDLAKHVASYMEEEHTRITDIMGYAPYAKTKIFIYNSNLDLNQSNVGLNEAKFDIAGQTNFLESQIEIAFNGSVTDFKKGLNYQVSKSYINDMLFGGLVSEILSSSYLFTVPEWFTSGIAAYIAYGWNAKMDDFVREFLTEENVSRITKLEGEEAMLAGQSIWNFISENYGRINISSILNLTRIIRNEEKSITNSLGIPYKQFLMDYRSFYLSNPVEGTEDLPSNKVKVNSIWNKADYFKSKISPNGKWLAYSANKNGRFKVKLKDISSGKTETILKNGIKRSDEKAYLKAPVFDWGDSTTLGIVVYERGVNLLKLYNPYTKEWQTRDLRRFDQINQMDIYPNGKTAVISVTDKAQSDLFLISTARPNTRRLTNDIYDDLYPSFIPDSKKIIFSSNRPNDSTSTNNSFEQIKSHLNLFAYDIDAPVSYAIDVLTNDLGSNTNTTVTDSSAVYFLSDKSGIKNLYKIDLNNKIAEQITAYPTSIENYDILPEQKYLSLSLYNDGDLDLYFLQKPEISTPKFLMSTFRKQVELSRRIAVKDDKAKKNTNPVLTDRDTVEITSQELADSANITGKLDADDFDFESVIMKARSNQSSLLKNLSKLRKKSSITGPYDYESSFKIDNVTVSFLFDPLYGFSPFVEYQMNDLMENNKFSGGITTSIFNSNSRSTTRFYGQYQYLARLFDYTVRFDRKSVMFRQTDNFADIFEQQFAYNILSLDAALPLSTNLRINAGPHFGNRNFTETNPEIFSGNISPVESPIQSEFLYGGKIEMIYDDSEMLGLNIRQGRRAKIAFENYNFGGDFSESFNKFTVDIRNYQRIFNEITFATRLYGGVFFGNNAPYFMLGGLNNWATLNRDATIRLPETGEGEYDLERNPLSFESVESVTPNKNLLFHEVVTGIRGFRVNELSGRNTILLTNELRIPLFRAISSDAIKSAFIRNFQLLAFYDIGTAWLGGSPWDANNSINKEVISNNSFTATIRNYKNPWLSSTGLGISTVLFGYYGTIYYALPIEDYQIQDPTILLGIGYNF</sequence>
<dbReference type="InterPro" id="IPR011042">
    <property type="entry name" value="6-blade_b-propeller_TolB-like"/>
</dbReference>
<accession>A0A937AI85</accession>
<keyword evidence="3" id="KW-1185">Reference proteome</keyword>
<gene>
    <name evidence="2" type="ORF">JKP34_16675</name>
</gene>
<dbReference type="Pfam" id="PF07676">
    <property type="entry name" value="PD40"/>
    <property type="match status" value="2"/>
</dbReference>
<protein>
    <submittedName>
        <fullName evidence="2">PD40 domain-containing protein</fullName>
    </submittedName>
</protein>
<dbReference type="EMBL" id="JAERQG010000004">
    <property type="protein sequence ID" value="MBL0766904.1"/>
    <property type="molecule type" value="Genomic_DNA"/>
</dbReference>
<dbReference type="Gene3D" id="2.40.160.50">
    <property type="entry name" value="membrane protein fhac: a member of the omp85/tpsb transporter family"/>
    <property type="match status" value="1"/>
</dbReference>
<organism evidence="2 3">
    <name type="scientific">Marivirga atlantica</name>
    <dbReference type="NCBI Taxonomy" id="1548457"/>
    <lineage>
        <taxon>Bacteria</taxon>
        <taxon>Pseudomonadati</taxon>
        <taxon>Bacteroidota</taxon>
        <taxon>Cytophagia</taxon>
        <taxon>Cytophagales</taxon>
        <taxon>Marivirgaceae</taxon>
        <taxon>Marivirga</taxon>
    </lineage>
</organism>
<comment type="caution">
    <text evidence="2">The sequence shown here is derived from an EMBL/GenBank/DDBJ whole genome shotgun (WGS) entry which is preliminary data.</text>
</comment>